<dbReference type="InterPro" id="IPR051678">
    <property type="entry name" value="AGP_Transferase"/>
</dbReference>
<dbReference type="Proteomes" id="UP000644693">
    <property type="component" value="Unassembled WGS sequence"/>
</dbReference>
<gene>
    <name evidence="2" type="ORF">GCM10007053_28160</name>
</gene>
<dbReference type="InterPro" id="IPR002575">
    <property type="entry name" value="Aminoglycoside_PTrfase"/>
</dbReference>
<reference evidence="2" key="1">
    <citation type="journal article" date="2014" name="Int. J. Syst. Evol. Microbiol.">
        <title>Complete genome sequence of Corynebacterium casei LMG S-19264T (=DSM 44701T), isolated from a smear-ripened cheese.</title>
        <authorList>
            <consortium name="US DOE Joint Genome Institute (JGI-PGF)"/>
            <person name="Walter F."/>
            <person name="Albersmeier A."/>
            <person name="Kalinowski J."/>
            <person name="Ruckert C."/>
        </authorList>
    </citation>
    <scope>NUCLEOTIDE SEQUENCE</scope>
    <source>
        <strain evidence="2">KCTC 23430</strain>
    </source>
</reference>
<evidence type="ECO:0000313" key="2">
    <source>
        <dbReference type="EMBL" id="GHD38102.1"/>
    </source>
</evidence>
<keyword evidence="3" id="KW-1185">Reference proteome</keyword>
<comment type="caution">
    <text evidence="2">The sequence shown here is derived from an EMBL/GenBank/DDBJ whole genome shotgun (WGS) entry which is preliminary data.</text>
</comment>
<dbReference type="EMBL" id="BMYM01000003">
    <property type="protein sequence ID" value="GHD38102.1"/>
    <property type="molecule type" value="Genomic_DNA"/>
</dbReference>
<evidence type="ECO:0000259" key="1">
    <source>
        <dbReference type="Pfam" id="PF01636"/>
    </source>
</evidence>
<dbReference type="Pfam" id="PF01636">
    <property type="entry name" value="APH"/>
    <property type="match status" value="1"/>
</dbReference>
<dbReference type="PANTHER" id="PTHR21310:SF57">
    <property type="entry name" value="BLR2944 PROTEIN"/>
    <property type="match status" value="1"/>
</dbReference>
<feature type="domain" description="Aminoglycoside phosphotransferase" evidence="1">
    <location>
        <begin position="15"/>
        <end position="220"/>
    </location>
</feature>
<dbReference type="AlphaFoldDB" id="A0A918XML0"/>
<evidence type="ECO:0000313" key="3">
    <source>
        <dbReference type="Proteomes" id="UP000644693"/>
    </source>
</evidence>
<sequence length="417" mass="46876">MVDVTASDGTVFEGFLRLDRNPVADSSVSLRREALICEALMNTDIPVPQLHGWNEELHAALFSRDSGCADVDKLDDKAQQRAVMEDFIRIIARLHLLDIDALGLDNILGARPQTPRDCALADLDALLHQYRRFLSSYTSPLLSYGVQWLQRFAPDSVSRLSLVQGDTGPVNFMFVDDRVSVIVDWEWGHWGDPMEDLGNICVREFWNPSGGLEGLFQLYEEESGLPYRQASAQYYRVQQNIRGAIPTHAVCAHPPEGQSLAWYLCYRYVSDRATCEGIADAMGIEIGRPDMPGPVEESDPLLNFAVRSIVDDVLPRMEEGFAASRILDVARLTRCAERRIRFGRAVDTIECEEIAELLGVKVADLSSSLSALDQAIAAQQLDDEPLLQYLARRAYREEWLNAPVVELYPDRRWSSLD</sequence>
<dbReference type="InterPro" id="IPR011009">
    <property type="entry name" value="Kinase-like_dom_sf"/>
</dbReference>
<accession>A0A918XML0</accession>
<dbReference type="SUPFAM" id="SSF56112">
    <property type="entry name" value="Protein kinase-like (PK-like)"/>
    <property type="match status" value="1"/>
</dbReference>
<protein>
    <recommendedName>
        <fullName evidence="1">Aminoglycoside phosphotransferase domain-containing protein</fullName>
    </recommendedName>
</protein>
<name>A0A918XML0_9GAMM</name>
<organism evidence="2 3">
    <name type="scientific">Parahalioglobus pacificus</name>
    <dbReference type="NCBI Taxonomy" id="930806"/>
    <lineage>
        <taxon>Bacteria</taxon>
        <taxon>Pseudomonadati</taxon>
        <taxon>Pseudomonadota</taxon>
        <taxon>Gammaproteobacteria</taxon>
        <taxon>Cellvibrionales</taxon>
        <taxon>Halieaceae</taxon>
        <taxon>Parahalioglobus</taxon>
    </lineage>
</organism>
<proteinExistence type="predicted"/>
<dbReference type="PANTHER" id="PTHR21310">
    <property type="entry name" value="AMINOGLYCOSIDE PHOSPHOTRANSFERASE-RELATED-RELATED"/>
    <property type="match status" value="1"/>
</dbReference>
<dbReference type="Gene3D" id="3.90.1200.10">
    <property type="match status" value="1"/>
</dbReference>
<reference evidence="2" key="2">
    <citation type="submission" date="2020-09" db="EMBL/GenBank/DDBJ databases">
        <authorList>
            <person name="Sun Q."/>
            <person name="Kim S."/>
        </authorList>
    </citation>
    <scope>NUCLEOTIDE SEQUENCE</scope>
    <source>
        <strain evidence="2">KCTC 23430</strain>
    </source>
</reference>